<evidence type="ECO:0000256" key="3">
    <source>
        <dbReference type="ARBA" id="ARBA00022475"/>
    </source>
</evidence>
<dbReference type="Pfam" id="PF11203">
    <property type="entry name" value="EccE"/>
    <property type="match status" value="1"/>
</dbReference>
<keyword evidence="9" id="KW-1185">Reference proteome</keyword>
<gene>
    <name evidence="8" type="primary">eccE</name>
    <name evidence="8" type="ORF">EF294_09865</name>
</gene>
<evidence type="ECO:0000256" key="1">
    <source>
        <dbReference type="ARBA" id="ARBA00004236"/>
    </source>
</evidence>
<sequence>MVLIEVLLALGLMIWAVGGAHLGGPALAIAAVAALMMIPWRERTSPLQRIGRRCAFTWARLRRRTDDIAPAPFDIPTRTVVGSPVADVDEARIGARWAGDTLITALRVRPGTPVLTRLGAPADVGSETAEAQVPLDVLAACIDPFDIPLASIDVVSHGMRIGGRGPAASIYLRTLGRLSAIAYRNVFVILRLDPRNCPDAVARRGGGAEGALRAATITTKRVARRLTERGLAVTALTAAEMTSVTDHLAAGHELDELTEEWDGLHGSRLTTRSLAVDPKELRAVAADIWSRPSTATTLTVRLGRGTDGRLQIAALVRLDGGPADVGPHGNGPNNGDPAGTIRLHGRQFDAFTASLPVASSSRLARALPAADGARATRLVEHLVLPAGGCGQLLGADRGGHAVALPLVGPGIEAVVLSGSFAMIAQTVLRTVAIGTPVVLHTASPQRWHPLVAAVADPPMLHVALADNAARGARVDLYDGIDPPAGPPPTGVTRFVVDDGTRRPGSVATISLIQNPLVPQQISVVTPAARTTVTMVALPEEWAMIGEAAAAEPVPAGRG</sequence>
<dbReference type="OrthoDB" id="4152590at2"/>
<evidence type="ECO:0000256" key="6">
    <source>
        <dbReference type="ARBA" id="ARBA00023136"/>
    </source>
</evidence>
<keyword evidence="5" id="KW-1133">Transmembrane helix</keyword>
<protein>
    <submittedName>
        <fullName evidence="8">Type VII secretion protein EccE</fullName>
    </submittedName>
</protein>
<keyword evidence="3" id="KW-1003">Cell membrane</keyword>
<dbReference type="NCBIfam" id="TIGR03923">
    <property type="entry name" value="T7SS_EccE"/>
    <property type="match status" value="1"/>
</dbReference>
<evidence type="ECO:0000313" key="8">
    <source>
        <dbReference type="EMBL" id="RPA62386.1"/>
    </source>
</evidence>
<organism evidence="8 9">
    <name type="scientific">Gordonia oryzae</name>
    <dbReference type="NCBI Taxonomy" id="2487349"/>
    <lineage>
        <taxon>Bacteria</taxon>
        <taxon>Bacillati</taxon>
        <taxon>Actinomycetota</taxon>
        <taxon>Actinomycetes</taxon>
        <taxon>Mycobacteriales</taxon>
        <taxon>Gordoniaceae</taxon>
        <taxon>Gordonia</taxon>
    </lineage>
</organism>
<dbReference type="EMBL" id="RKMH01000006">
    <property type="protein sequence ID" value="RPA62386.1"/>
    <property type="molecule type" value="Genomic_DNA"/>
</dbReference>
<comment type="similarity">
    <text evidence="2">Belongs to the EccE family.</text>
</comment>
<dbReference type="RefSeq" id="WP_123928823.1">
    <property type="nucleotide sequence ID" value="NZ_JBPSDP010000005.1"/>
</dbReference>
<evidence type="ECO:0000256" key="2">
    <source>
        <dbReference type="ARBA" id="ARBA00007759"/>
    </source>
</evidence>
<dbReference type="InterPro" id="IPR021368">
    <property type="entry name" value="T7SS_EccE"/>
</dbReference>
<comment type="caution">
    <text evidence="8">The sequence shown here is derived from an EMBL/GenBank/DDBJ whole genome shotgun (WGS) entry which is preliminary data.</text>
</comment>
<dbReference type="GO" id="GO:0005886">
    <property type="term" value="C:plasma membrane"/>
    <property type="evidence" value="ECO:0007669"/>
    <property type="project" value="UniProtKB-SubCell"/>
</dbReference>
<evidence type="ECO:0000256" key="4">
    <source>
        <dbReference type="ARBA" id="ARBA00022692"/>
    </source>
</evidence>
<accession>A0A3N4GP15</accession>
<feature type="domain" description="Type VII secretion system protein EccE" evidence="7">
    <location>
        <begin position="180"/>
        <end position="274"/>
    </location>
</feature>
<reference evidence="8 9" key="1">
    <citation type="submission" date="2018-11" db="EMBL/GenBank/DDBJ databases">
        <title>Draft genome sequence of Gordonia sp. RS15-1S isolated from rice stems.</title>
        <authorList>
            <person name="Muangham S."/>
        </authorList>
    </citation>
    <scope>NUCLEOTIDE SEQUENCE [LARGE SCALE GENOMIC DNA]</scope>
    <source>
        <strain evidence="8 9">RS15-1S</strain>
    </source>
</reference>
<name>A0A3N4GP15_9ACTN</name>
<evidence type="ECO:0000313" key="9">
    <source>
        <dbReference type="Proteomes" id="UP000267536"/>
    </source>
</evidence>
<evidence type="ECO:0000256" key="5">
    <source>
        <dbReference type="ARBA" id="ARBA00022989"/>
    </source>
</evidence>
<dbReference type="InterPro" id="IPR050051">
    <property type="entry name" value="EccE_dom"/>
</dbReference>
<keyword evidence="4" id="KW-0812">Transmembrane</keyword>
<proteinExistence type="inferred from homology"/>
<evidence type="ECO:0000259" key="7">
    <source>
        <dbReference type="Pfam" id="PF11203"/>
    </source>
</evidence>
<comment type="subcellular location">
    <subcellularLocation>
        <location evidence="1">Cell membrane</location>
    </subcellularLocation>
</comment>
<dbReference type="AlphaFoldDB" id="A0A3N4GP15"/>
<keyword evidence="6" id="KW-0472">Membrane</keyword>
<dbReference type="Proteomes" id="UP000267536">
    <property type="component" value="Unassembled WGS sequence"/>
</dbReference>